<dbReference type="InterPro" id="IPR011006">
    <property type="entry name" value="CheY-like_superfamily"/>
</dbReference>
<evidence type="ECO:0000313" key="5">
    <source>
        <dbReference type="Proteomes" id="UP000324065"/>
    </source>
</evidence>
<evidence type="ECO:0000256" key="1">
    <source>
        <dbReference type="ARBA" id="ARBA00022553"/>
    </source>
</evidence>
<comment type="caution">
    <text evidence="4">The sequence shown here is derived from an EMBL/GenBank/DDBJ whole genome shotgun (WGS) entry which is preliminary data.</text>
</comment>
<keyword evidence="1 2" id="KW-0597">Phosphoprotein</keyword>
<dbReference type="EMBL" id="VWPJ01000002">
    <property type="protein sequence ID" value="KAA5607033.1"/>
    <property type="molecule type" value="Genomic_DNA"/>
</dbReference>
<evidence type="ECO:0000313" key="4">
    <source>
        <dbReference type="EMBL" id="KAA5607033.1"/>
    </source>
</evidence>
<dbReference type="AlphaFoldDB" id="A0A5M6IFM6"/>
<accession>A0A5M6IFM6</accession>
<feature type="modified residue" description="4-aspartylphosphate" evidence="2">
    <location>
        <position position="80"/>
    </location>
</feature>
<dbReference type="Proteomes" id="UP000324065">
    <property type="component" value="Unassembled WGS sequence"/>
</dbReference>
<dbReference type="InterPro" id="IPR050595">
    <property type="entry name" value="Bact_response_regulator"/>
</dbReference>
<dbReference type="PANTHER" id="PTHR44591:SF3">
    <property type="entry name" value="RESPONSE REGULATORY DOMAIN-CONTAINING PROTEIN"/>
    <property type="match status" value="1"/>
</dbReference>
<dbReference type="Pfam" id="PF00072">
    <property type="entry name" value="Response_reg"/>
    <property type="match status" value="1"/>
</dbReference>
<dbReference type="Gene3D" id="3.40.50.2300">
    <property type="match status" value="1"/>
</dbReference>
<gene>
    <name evidence="4" type="ORF">F1188_03765</name>
</gene>
<dbReference type="SUPFAM" id="SSF52172">
    <property type="entry name" value="CheY-like"/>
    <property type="match status" value="1"/>
</dbReference>
<evidence type="ECO:0000259" key="3">
    <source>
        <dbReference type="PROSITE" id="PS50110"/>
    </source>
</evidence>
<evidence type="ECO:0000256" key="2">
    <source>
        <dbReference type="PROSITE-ProRule" id="PRU00169"/>
    </source>
</evidence>
<dbReference type="PANTHER" id="PTHR44591">
    <property type="entry name" value="STRESS RESPONSE REGULATOR PROTEIN 1"/>
    <property type="match status" value="1"/>
</dbReference>
<dbReference type="SMART" id="SM00448">
    <property type="entry name" value="REC"/>
    <property type="match status" value="1"/>
</dbReference>
<reference evidence="4 5" key="1">
    <citation type="submission" date="2019-09" db="EMBL/GenBank/DDBJ databases">
        <title>Genome sequence of Roseospira marina, one of the more divergent members of the non-sulfur purple photosynthetic bacterial family, the Rhodospirillaceae.</title>
        <authorList>
            <person name="Meyer T."/>
            <person name="Kyndt J."/>
        </authorList>
    </citation>
    <scope>NUCLEOTIDE SEQUENCE [LARGE SCALE GENOMIC DNA]</scope>
    <source>
        <strain evidence="4 5">DSM 15113</strain>
    </source>
</reference>
<name>A0A5M6IFM6_9PROT</name>
<keyword evidence="5" id="KW-1185">Reference proteome</keyword>
<organism evidence="4 5">
    <name type="scientific">Roseospira marina</name>
    <dbReference type="NCBI Taxonomy" id="140057"/>
    <lineage>
        <taxon>Bacteria</taxon>
        <taxon>Pseudomonadati</taxon>
        <taxon>Pseudomonadota</taxon>
        <taxon>Alphaproteobacteria</taxon>
        <taxon>Rhodospirillales</taxon>
        <taxon>Rhodospirillaceae</taxon>
        <taxon>Roseospira</taxon>
    </lineage>
</organism>
<sequence>MLVCHQVFPSSRSGDLSLSQETPPSARLQRVLLVDDEDALRVLLELAVRDIGGLDTLACATCREAREQVAVFQPDLLVVDVQLPDGDGLDLVDALTAGATPPGPPAVLLTARPDAIADRAARMGSVAGVLAKPFDPMTLSQTLDQLWRDWSASRHA</sequence>
<feature type="domain" description="Response regulatory" evidence="3">
    <location>
        <begin position="30"/>
        <end position="147"/>
    </location>
</feature>
<dbReference type="PROSITE" id="PS50110">
    <property type="entry name" value="RESPONSE_REGULATORY"/>
    <property type="match status" value="1"/>
</dbReference>
<dbReference type="GO" id="GO:0000160">
    <property type="term" value="P:phosphorelay signal transduction system"/>
    <property type="evidence" value="ECO:0007669"/>
    <property type="project" value="InterPro"/>
</dbReference>
<dbReference type="InterPro" id="IPR001789">
    <property type="entry name" value="Sig_transdc_resp-reg_receiver"/>
</dbReference>
<protein>
    <submittedName>
        <fullName evidence="4">Response regulator</fullName>
    </submittedName>
</protein>
<proteinExistence type="predicted"/>
<dbReference type="OrthoDB" id="9814495at2"/>